<dbReference type="HAMAP" id="MF_00228">
    <property type="entry name" value="Thz_kinase"/>
    <property type="match status" value="1"/>
</dbReference>
<dbReference type="SUPFAM" id="SSF53613">
    <property type="entry name" value="Ribokinase-like"/>
    <property type="match status" value="1"/>
</dbReference>
<protein>
    <recommendedName>
        <fullName evidence="11">Hydroxyethylthiazole kinase</fullName>
        <ecNumber evidence="11">2.7.1.50</ecNumber>
    </recommendedName>
    <alternativeName>
        <fullName evidence="11">4-methyl-5-beta-hydroxyethylthiazole kinase</fullName>
        <shortName evidence="11">TH kinase</shortName>
        <shortName evidence="11">Thz kinase</shortName>
    </alternativeName>
</protein>
<dbReference type="NCBIfam" id="TIGR00694">
    <property type="entry name" value="thiM"/>
    <property type="match status" value="1"/>
</dbReference>
<sequence length="263" mass="26610">MTTPPAEALRALRAQTPLVQCITNFVAMNFSANVLLAAGAAPAMIHCAEESGDFAGVVGALSINIGTLSPPWVDGMRAAIAGAQAAHTPWVLDPVGHFATPYRARVAQDLVDLRPTIIRGNASEILALAGEASDGRGVDASDPVAAAEGAARALAARTGGTVAITGAVDFVTDGARALRIHGGHPLMPRVTATGCALSSLVAAFAAVTEDPFDAATAALTLFAAAGQRAGPCAAGPGSFAPAFLDALYLARPEDLDWIERHAA</sequence>
<gene>
    <name evidence="11 12" type="primary">thiM</name>
    <name evidence="12" type="ORF">AB0T83_05095</name>
</gene>
<dbReference type="EMBL" id="JBFBVU010000004">
    <property type="protein sequence ID" value="MEV8466161.1"/>
    <property type="molecule type" value="Genomic_DNA"/>
</dbReference>
<feature type="binding site" evidence="11">
    <location>
        <position position="192"/>
    </location>
    <ligand>
        <name>substrate</name>
    </ligand>
</feature>
<evidence type="ECO:0000256" key="5">
    <source>
        <dbReference type="ARBA" id="ARBA00022723"/>
    </source>
</evidence>
<dbReference type="EC" id="2.7.1.50" evidence="11"/>
<evidence type="ECO:0000256" key="10">
    <source>
        <dbReference type="ARBA" id="ARBA00022977"/>
    </source>
</evidence>
<evidence type="ECO:0000313" key="12">
    <source>
        <dbReference type="EMBL" id="MEV8466161.1"/>
    </source>
</evidence>
<keyword evidence="10 11" id="KW-0784">Thiamine biosynthesis</keyword>
<evidence type="ECO:0000256" key="7">
    <source>
        <dbReference type="ARBA" id="ARBA00022777"/>
    </source>
</evidence>
<evidence type="ECO:0000256" key="3">
    <source>
        <dbReference type="ARBA" id="ARBA00004868"/>
    </source>
</evidence>
<organism evidence="12 13">
    <name type="scientific">Meridianimarinicoccus marinus</name>
    <dbReference type="NCBI Taxonomy" id="3231483"/>
    <lineage>
        <taxon>Bacteria</taxon>
        <taxon>Pseudomonadati</taxon>
        <taxon>Pseudomonadota</taxon>
        <taxon>Alphaproteobacteria</taxon>
        <taxon>Rhodobacterales</taxon>
        <taxon>Paracoccaceae</taxon>
        <taxon>Meridianimarinicoccus</taxon>
    </lineage>
</organism>
<evidence type="ECO:0000256" key="1">
    <source>
        <dbReference type="ARBA" id="ARBA00001771"/>
    </source>
</evidence>
<dbReference type="Gene3D" id="3.40.1190.20">
    <property type="match status" value="1"/>
</dbReference>
<keyword evidence="4 11" id="KW-0808">Transferase</keyword>
<dbReference type="Pfam" id="PF02110">
    <property type="entry name" value="HK"/>
    <property type="match status" value="1"/>
</dbReference>
<evidence type="ECO:0000256" key="6">
    <source>
        <dbReference type="ARBA" id="ARBA00022741"/>
    </source>
</evidence>
<evidence type="ECO:0000256" key="8">
    <source>
        <dbReference type="ARBA" id="ARBA00022840"/>
    </source>
</evidence>
<dbReference type="PIRSF" id="PIRSF000513">
    <property type="entry name" value="Thz_kinase"/>
    <property type="match status" value="1"/>
</dbReference>
<proteinExistence type="inferred from homology"/>
<keyword evidence="6 11" id="KW-0547">Nucleotide-binding</keyword>
<comment type="pathway">
    <text evidence="3 11">Cofactor biosynthesis; thiamine diphosphate biosynthesis; 4-methyl-5-(2-phosphoethyl)-thiazole from 5-(2-hydroxyethyl)-4-methylthiazole: step 1/1.</text>
</comment>
<dbReference type="PRINTS" id="PR01099">
    <property type="entry name" value="HYETHTZKNASE"/>
</dbReference>
<evidence type="ECO:0000256" key="4">
    <source>
        <dbReference type="ARBA" id="ARBA00022679"/>
    </source>
</evidence>
<dbReference type="NCBIfam" id="NF006830">
    <property type="entry name" value="PRK09355.1"/>
    <property type="match status" value="1"/>
</dbReference>
<keyword evidence="8 11" id="KW-0067">ATP-binding</keyword>
<accession>A0ABV3L3U5</accession>
<dbReference type="Proteomes" id="UP001553161">
    <property type="component" value="Unassembled WGS sequence"/>
</dbReference>
<dbReference type="InterPro" id="IPR029056">
    <property type="entry name" value="Ribokinase-like"/>
</dbReference>
<keyword evidence="9 11" id="KW-0460">Magnesium</keyword>
<comment type="caution">
    <text evidence="12">The sequence shown here is derived from an EMBL/GenBank/DDBJ whole genome shotgun (WGS) entry which is preliminary data.</text>
</comment>
<comment type="cofactor">
    <cofactor evidence="2 11">
        <name>Mg(2+)</name>
        <dbReference type="ChEBI" id="CHEBI:18420"/>
    </cofactor>
</comment>
<dbReference type="CDD" id="cd01170">
    <property type="entry name" value="THZ_kinase"/>
    <property type="match status" value="1"/>
</dbReference>
<keyword evidence="13" id="KW-1185">Reference proteome</keyword>
<comment type="function">
    <text evidence="11">Catalyzes the phosphorylation of the hydroxyl group of 4-methyl-5-beta-hydroxyethylthiazole (THZ).</text>
</comment>
<feature type="binding site" evidence="11">
    <location>
        <position position="165"/>
    </location>
    <ligand>
        <name>ATP</name>
        <dbReference type="ChEBI" id="CHEBI:30616"/>
    </ligand>
</feature>
<dbReference type="InterPro" id="IPR000417">
    <property type="entry name" value="Hyethyz_kinase"/>
</dbReference>
<feature type="binding site" evidence="11">
    <location>
        <position position="44"/>
    </location>
    <ligand>
        <name>substrate</name>
    </ligand>
</feature>
<evidence type="ECO:0000256" key="11">
    <source>
        <dbReference type="HAMAP-Rule" id="MF_00228"/>
    </source>
</evidence>
<dbReference type="GO" id="GO:0004417">
    <property type="term" value="F:hydroxyethylthiazole kinase activity"/>
    <property type="evidence" value="ECO:0007669"/>
    <property type="project" value="UniProtKB-EC"/>
</dbReference>
<keyword evidence="5 11" id="KW-0479">Metal-binding</keyword>
<evidence type="ECO:0000256" key="2">
    <source>
        <dbReference type="ARBA" id="ARBA00001946"/>
    </source>
</evidence>
<evidence type="ECO:0000313" key="13">
    <source>
        <dbReference type="Proteomes" id="UP001553161"/>
    </source>
</evidence>
<reference evidence="12 13" key="1">
    <citation type="submission" date="2024-07" db="EMBL/GenBank/DDBJ databases">
        <authorList>
            <person name="Kang M."/>
        </authorList>
    </citation>
    <scope>NUCLEOTIDE SEQUENCE [LARGE SCALE GENOMIC DNA]</scope>
    <source>
        <strain evidence="12 13">DFM31</strain>
    </source>
</reference>
<comment type="catalytic activity">
    <reaction evidence="1 11">
        <text>5-(2-hydroxyethyl)-4-methylthiazole + ATP = 4-methyl-5-(2-phosphooxyethyl)-thiazole + ADP + H(+)</text>
        <dbReference type="Rhea" id="RHEA:24212"/>
        <dbReference type="ChEBI" id="CHEBI:15378"/>
        <dbReference type="ChEBI" id="CHEBI:17957"/>
        <dbReference type="ChEBI" id="CHEBI:30616"/>
        <dbReference type="ChEBI" id="CHEBI:58296"/>
        <dbReference type="ChEBI" id="CHEBI:456216"/>
        <dbReference type="EC" id="2.7.1.50"/>
    </reaction>
</comment>
<feature type="binding site" evidence="11">
    <location>
        <position position="119"/>
    </location>
    <ligand>
        <name>ATP</name>
        <dbReference type="ChEBI" id="CHEBI:30616"/>
    </ligand>
</feature>
<dbReference type="RefSeq" id="WP_366191969.1">
    <property type="nucleotide sequence ID" value="NZ_JBFBVU010000004.1"/>
</dbReference>
<evidence type="ECO:0000256" key="9">
    <source>
        <dbReference type="ARBA" id="ARBA00022842"/>
    </source>
</evidence>
<keyword evidence="7 11" id="KW-0418">Kinase</keyword>
<name>A0ABV3L3U5_9RHOB</name>
<comment type="similarity">
    <text evidence="11">Belongs to the Thz kinase family.</text>
</comment>